<accession>A0ABR5YHC2</accession>
<dbReference type="PROSITE" id="PS00356">
    <property type="entry name" value="HTH_LACI_1"/>
    <property type="match status" value="1"/>
</dbReference>
<reference evidence="6" key="1">
    <citation type="submission" date="2016-01" db="EMBL/GenBank/DDBJ databases">
        <title>Draft genome of Chromobacterium sp. F49.</title>
        <authorList>
            <person name="Hong K.W."/>
        </authorList>
    </citation>
    <scope>NUCLEOTIDE SEQUENCE [LARGE SCALE GENOMIC DNA]</scope>
    <source>
        <strain evidence="6">CN3</strain>
    </source>
</reference>
<organism evidence="5 6">
    <name type="scientific">Sphingomonas hankookensis</name>
    <dbReference type="NCBI Taxonomy" id="563996"/>
    <lineage>
        <taxon>Bacteria</taxon>
        <taxon>Pseudomonadati</taxon>
        <taxon>Pseudomonadota</taxon>
        <taxon>Alphaproteobacteria</taxon>
        <taxon>Sphingomonadales</taxon>
        <taxon>Sphingomonadaceae</taxon>
        <taxon>Sphingomonas</taxon>
    </lineage>
</organism>
<comment type="caution">
    <text evidence="5">The sequence shown here is derived from an EMBL/GenBank/DDBJ whole genome shotgun (WGS) entry which is preliminary data.</text>
</comment>
<dbReference type="CDD" id="cd01392">
    <property type="entry name" value="HTH_LacI"/>
    <property type="match status" value="1"/>
</dbReference>
<name>A0ABR5YHC2_9SPHN</name>
<dbReference type="PANTHER" id="PTHR30146:SF153">
    <property type="entry name" value="LACTOSE OPERON REPRESSOR"/>
    <property type="match status" value="1"/>
</dbReference>
<dbReference type="Gene3D" id="1.10.260.40">
    <property type="entry name" value="lambda repressor-like DNA-binding domains"/>
    <property type="match status" value="1"/>
</dbReference>
<evidence type="ECO:0000256" key="2">
    <source>
        <dbReference type="ARBA" id="ARBA00023125"/>
    </source>
</evidence>
<dbReference type="InterPro" id="IPR000843">
    <property type="entry name" value="HTH_LacI"/>
</dbReference>
<evidence type="ECO:0000256" key="1">
    <source>
        <dbReference type="ARBA" id="ARBA00023015"/>
    </source>
</evidence>
<dbReference type="InterPro" id="IPR010982">
    <property type="entry name" value="Lambda_DNA-bd_dom_sf"/>
</dbReference>
<keyword evidence="2" id="KW-0238">DNA-binding</keyword>
<dbReference type="SUPFAM" id="SSF47413">
    <property type="entry name" value="lambda repressor-like DNA-binding domains"/>
    <property type="match status" value="1"/>
</dbReference>
<proteinExistence type="predicted"/>
<keyword evidence="3" id="KW-0804">Transcription</keyword>
<dbReference type="Proteomes" id="UP000076609">
    <property type="component" value="Unassembled WGS sequence"/>
</dbReference>
<dbReference type="Pfam" id="PF13377">
    <property type="entry name" value="Peripla_BP_3"/>
    <property type="match status" value="1"/>
</dbReference>
<dbReference type="InterPro" id="IPR028082">
    <property type="entry name" value="Peripla_BP_I"/>
</dbReference>
<dbReference type="EMBL" id="LQQO01000001">
    <property type="protein sequence ID" value="KZE18780.1"/>
    <property type="molecule type" value="Genomic_DNA"/>
</dbReference>
<dbReference type="InterPro" id="IPR046335">
    <property type="entry name" value="LacI/GalR-like_sensor"/>
</dbReference>
<dbReference type="PROSITE" id="PS50932">
    <property type="entry name" value="HTH_LACI_2"/>
    <property type="match status" value="1"/>
</dbReference>
<keyword evidence="1" id="KW-0805">Transcription regulation</keyword>
<dbReference type="Pfam" id="PF00356">
    <property type="entry name" value="LacI"/>
    <property type="match status" value="1"/>
</dbReference>
<evidence type="ECO:0000259" key="4">
    <source>
        <dbReference type="PROSITE" id="PS50932"/>
    </source>
</evidence>
<evidence type="ECO:0000313" key="5">
    <source>
        <dbReference type="EMBL" id="KZE18780.1"/>
    </source>
</evidence>
<gene>
    <name evidence="5" type="ORF">AVT10_01690</name>
</gene>
<protein>
    <submittedName>
        <fullName evidence="5">LacI family transcriptional regulator</fullName>
    </submittedName>
</protein>
<evidence type="ECO:0000313" key="6">
    <source>
        <dbReference type="Proteomes" id="UP000076609"/>
    </source>
</evidence>
<dbReference type="SUPFAM" id="SSF53822">
    <property type="entry name" value="Periplasmic binding protein-like I"/>
    <property type="match status" value="1"/>
</dbReference>
<keyword evidence="6" id="KW-1185">Reference proteome</keyword>
<dbReference type="CDD" id="cd01545">
    <property type="entry name" value="PBP1_SalR"/>
    <property type="match status" value="1"/>
</dbReference>
<sequence length="351" mass="36815">MDKPSRRSGGSVTIQDVARTAGVSAMTVSRVVNGGANVRQSTREAVLAAIEQLNYSPNSAARSLAAGEAAQIGLLYANPSMAYLSHFLIGALEGARKVGCHLVLEPCDGDGPEAQAEGARRFASTPVQGVILPPPLSDAPLVQDELDAAGTPSVAVAVGMAQPGRSSVRIDDFAAAKAMTGHLLGLGHRRIGFVRGNPNNGASAERWRGFVAAIEGAGLQVADMPVEQGLFTYRSGIDAAEGLIDREDRPTAIFASNDDMAAAAISVAHRRGLHVPQDVSIVGFDDTSLATTTWPEITTIRQPIAAMAEAAVEMLLTQVRERRAGNDVGEDEDRVLEHELVVRQSCGPVPE</sequence>
<feature type="domain" description="HTH lacI-type" evidence="4">
    <location>
        <begin position="12"/>
        <end position="66"/>
    </location>
</feature>
<dbReference type="PRINTS" id="PR00036">
    <property type="entry name" value="HTHLACI"/>
</dbReference>
<evidence type="ECO:0000256" key="3">
    <source>
        <dbReference type="ARBA" id="ARBA00023163"/>
    </source>
</evidence>
<dbReference type="PANTHER" id="PTHR30146">
    <property type="entry name" value="LACI-RELATED TRANSCRIPTIONAL REPRESSOR"/>
    <property type="match status" value="1"/>
</dbReference>
<dbReference type="RefSeq" id="WP_066687480.1">
    <property type="nucleotide sequence ID" value="NZ_CP117025.1"/>
</dbReference>
<dbReference type="SMART" id="SM00354">
    <property type="entry name" value="HTH_LACI"/>
    <property type="match status" value="1"/>
</dbReference>
<dbReference type="Gene3D" id="3.40.50.2300">
    <property type="match status" value="2"/>
</dbReference>